<name>A0A8H7DKU9_9AGAR</name>
<reference evidence="1" key="1">
    <citation type="submission" date="2020-05" db="EMBL/GenBank/DDBJ databases">
        <title>Mycena genomes resolve the evolution of fungal bioluminescence.</title>
        <authorList>
            <person name="Tsai I.J."/>
        </authorList>
    </citation>
    <scope>NUCLEOTIDE SEQUENCE</scope>
    <source>
        <strain evidence="1">160909Yilan</strain>
    </source>
</reference>
<organism evidence="1 2">
    <name type="scientific">Mycena sanguinolenta</name>
    <dbReference type="NCBI Taxonomy" id="230812"/>
    <lineage>
        <taxon>Eukaryota</taxon>
        <taxon>Fungi</taxon>
        <taxon>Dikarya</taxon>
        <taxon>Basidiomycota</taxon>
        <taxon>Agaricomycotina</taxon>
        <taxon>Agaricomycetes</taxon>
        <taxon>Agaricomycetidae</taxon>
        <taxon>Agaricales</taxon>
        <taxon>Marasmiineae</taxon>
        <taxon>Mycenaceae</taxon>
        <taxon>Mycena</taxon>
    </lineage>
</organism>
<sequence length="392" mass="42865">MHVRRHCREAVSDRVPIEEHVPRPAPETHAAVLLDEEVKGGYIRCCGRAASAADVYISFCILHLTPLRPVLIRPPFTLDDHLPRALTRSLEPTRHTPSATLLALSSSKTKFHPSRSFAPSASGPVASCARRRAYPALYLSRQPNSYLGGRVHTCRCLDAGDKEGSGAEWSEENVSDAAAGVEPVETLLSRSHGHTFGNNDGPHPRRSAVESNSVPAAQACFRFAVYGWRAVLRIAAQARASRRFRIPLRVGRPSKVRFAGSELDDAGGRWSSSAAEVHVLFHENPRGRRAVRGILRFVSTELHPVLTADADVDAGIDFLRASLPRFASHLSRATLIHTPLRGRSSSLALADFACPPRSLVRRHSTTTSTPRHTPIFRSTPCAHSLTPLSARD</sequence>
<accession>A0A8H7DKU9</accession>
<comment type="caution">
    <text evidence="1">The sequence shown here is derived from an EMBL/GenBank/DDBJ whole genome shotgun (WGS) entry which is preliminary data.</text>
</comment>
<protein>
    <submittedName>
        <fullName evidence="1">Uncharacterized protein</fullName>
    </submittedName>
</protein>
<dbReference type="AlphaFoldDB" id="A0A8H7DKU9"/>
<dbReference type="EMBL" id="JACAZH010000001">
    <property type="protein sequence ID" value="KAF7377127.1"/>
    <property type="molecule type" value="Genomic_DNA"/>
</dbReference>
<evidence type="ECO:0000313" key="2">
    <source>
        <dbReference type="Proteomes" id="UP000623467"/>
    </source>
</evidence>
<dbReference type="Proteomes" id="UP000623467">
    <property type="component" value="Unassembled WGS sequence"/>
</dbReference>
<proteinExistence type="predicted"/>
<keyword evidence="2" id="KW-1185">Reference proteome</keyword>
<gene>
    <name evidence="1" type="ORF">MSAN_00131700</name>
</gene>
<evidence type="ECO:0000313" key="1">
    <source>
        <dbReference type="EMBL" id="KAF7377127.1"/>
    </source>
</evidence>